<dbReference type="PaxDb" id="411461-DORFOR_00949"/>
<dbReference type="Pfam" id="PF10646">
    <property type="entry name" value="Germane"/>
    <property type="match status" value="1"/>
</dbReference>
<feature type="domain" description="GerMN" evidence="3">
    <location>
        <begin position="111"/>
        <end position="197"/>
    </location>
</feature>
<dbReference type="EMBL" id="AAXA02000010">
    <property type="protein sequence ID" value="EDR47866.1"/>
    <property type="molecule type" value="Genomic_DNA"/>
</dbReference>
<evidence type="ECO:0000256" key="2">
    <source>
        <dbReference type="SAM" id="SignalP"/>
    </source>
</evidence>
<evidence type="ECO:0000313" key="4">
    <source>
        <dbReference type="EMBL" id="EDR47866.1"/>
    </source>
</evidence>
<proteinExistence type="predicted"/>
<evidence type="ECO:0000256" key="1">
    <source>
        <dbReference type="SAM" id="MobiDB-lite"/>
    </source>
</evidence>
<dbReference type="STRING" id="411461.DORFOR_00949"/>
<feature type="compositionally biased region" description="Basic and acidic residues" evidence="1">
    <location>
        <begin position="41"/>
        <end position="60"/>
    </location>
</feature>
<organism evidence="4 5">
    <name type="scientific">Dorea formicigenerans ATCC 27755</name>
    <dbReference type="NCBI Taxonomy" id="411461"/>
    <lineage>
        <taxon>Bacteria</taxon>
        <taxon>Bacillati</taxon>
        <taxon>Bacillota</taxon>
        <taxon>Clostridia</taxon>
        <taxon>Lachnospirales</taxon>
        <taxon>Lachnospiraceae</taxon>
        <taxon>Dorea</taxon>
    </lineage>
</organism>
<feature type="compositionally biased region" description="Basic and acidic residues" evidence="1">
    <location>
        <begin position="71"/>
        <end position="85"/>
    </location>
</feature>
<dbReference type="InterPro" id="IPR019606">
    <property type="entry name" value="GerMN"/>
</dbReference>
<comment type="caution">
    <text evidence="4">The sequence shown here is derived from an EMBL/GenBank/DDBJ whole genome shotgun (WGS) entry which is preliminary data.</text>
</comment>
<evidence type="ECO:0000313" key="5">
    <source>
        <dbReference type="Proteomes" id="UP000005359"/>
    </source>
</evidence>
<dbReference type="PROSITE" id="PS51257">
    <property type="entry name" value="PROKAR_LIPOPROTEIN"/>
    <property type="match status" value="1"/>
</dbReference>
<feature type="region of interest" description="Disordered" evidence="1">
    <location>
        <begin position="27"/>
        <end position="87"/>
    </location>
</feature>
<dbReference type="Proteomes" id="UP000005359">
    <property type="component" value="Unassembled WGS sequence"/>
</dbReference>
<feature type="signal peptide" evidence="2">
    <location>
        <begin position="1"/>
        <end position="28"/>
    </location>
</feature>
<dbReference type="SMART" id="SM00909">
    <property type="entry name" value="Germane"/>
    <property type="match status" value="1"/>
</dbReference>
<reference evidence="4 5" key="2">
    <citation type="submission" date="2007-10" db="EMBL/GenBank/DDBJ databases">
        <authorList>
            <person name="Fulton L."/>
            <person name="Clifton S."/>
            <person name="Fulton B."/>
            <person name="Xu J."/>
            <person name="Minx P."/>
            <person name="Pepin K.H."/>
            <person name="Johnson M."/>
            <person name="Thiruvilangam P."/>
            <person name="Bhonagiri V."/>
            <person name="Nash W.E."/>
            <person name="Wang C."/>
            <person name="Mardis E.R."/>
            <person name="Wilson R.K."/>
        </authorList>
    </citation>
    <scope>NUCLEOTIDE SEQUENCE [LARGE SCALE GENOMIC DNA]</scope>
    <source>
        <strain evidence="4 5">ATCC 27755</strain>
    </source>
</reference>
<name>B0G3X2_9FIRM</name>
<dbReference type="eggNOG" id="ENOG5032SA3">
    <property type="taxonomic scope" value="Bacteria"/>
</dbReference>
<dbReference type="AlphaFoldDB" id="B0G3X2"/>
<feature type="chain" id="PRO_5039315816" description="GerMN domain-containing protein" evidence="2">
    <location>
        <begin position="29"/>
        <end position="208"/>
    </location>
</feature>
<gene>
    <name evidence="4" type="ORF">DORFOR_00949</name>
</gene>
<reference evidence="4 5" key="1">
    <citation type="submission" date="2007-10" db="EMBL/GenBank/DDBJ databases">
        <title>Draft genome sequence of Dorea formicigenerans(ATCC 27755).</title>
        <authorList>
            <person name="Sudarsanam P."/>
            <person name="Ley R."/>
            <person name="Guruge J."/>
            <person name="Turnbaugh P.J."/>
            <person name="Mahowald M."/>
            <person name="Liep D."/>
            <person name="Gordon J."/>
        </authorList>
    </citation>
    <scope>NUCLEOTIDE SEQUENCE [LARGE SCALE GENOMIC DNA]</scope>
    <source>
        <strain evidence="4 5">ATCC 27755</strain>
    </source>
</reference>
<protein>
    <recommendedName>
        <fullName evidence="3">GerMN domain-containing protein</fullName>
    </recommendedName>
</protein>
<accession>B0G3X2</accession>
<feature type="compositionally biased region" description="Acidic residues" evidence="1">
    <location>
        <begin position="61"/>
        <end position="70"/>
    </location>
</feature>
<feature type="compositionally biased region" description="Low complexity" evidence="1">
    <location>
        <begin position="27"/>
        <end position="40"/>
    </location>
</feature>
<keyword evidence="2" id="KW-0732">Signal</keyword>
<sequence>MERKDNVMKRKMLIVLLTGVLLSVSACSNSSSTDASQSDNQKNEQQKSDNDNQKNEKQDEQSEADQMEDDSDKKEDQTAQEDKSAEITIYTSNDDATAFVAESVKIDELTPENIVNALVQKSVLSSDVRVLKCEEQTVDGVKSLDVDFNEAFGAYVCSMGTTGEYYTIGSIVNTFLDVYGCEKVKITVEGNTLETGHAEYPGYMNRFE</sequence>
<evidence type="ECO:0000259" key="3">
    <source>
        <dbReference type="SMART" id="SM00909"/>
    </source>
</evidence>